<dbReference type="OrthoDB" id="5416005at2"/>
<gene>
    <name evidence="1" type="ORF">P343_14975</name>
</gene>
<name>V6IUY8_9BACL</name>
<dbReference type="AlphaFoldDB" id="V6IUY8"/>
<dbReference type="eggNOG" id="ENOG5031FF7">
    <property type="taxonomic scope" value="Bacteria"/>
</dbReference>
<evidence type="ECO:0000313" key="1">
    <source>
        <dbReference type="EMBL" id="EST10880.1"/>
    </source>
</evidence>
<protein>
    <submittedName>
        <fullName evidence="1">Peptidase C39</fullName>
    </submittedName>
</protein>
<evidence type="ECO:0000313" key="2">
    <source>
        <dbReference type="Proteomes" id="UP000018296"/>
    </source>
</evidence>
<sequence length="196" mass="22307">MKTPLYYQMSEYDCGTVTLLNAIKYLFPREVIPPDVIKAITTYSLDTYNPDGEVGKHGTSKAAMKFIAEWLNHNGPIKGLPIHGSYYAGDRVHLGEKSEVIDAIQKGGVAIFRLNYGGEHYVLATKADTTSQYLYLFDPYLDEDLKYTDGIVLLDGFPYAYNRKVPFHFFEEEEYSKVYALGKKENREAIVYSVQD</sequence>
<reference evidence="1 2" key="1">
    <citation type="journal article" date="2013" name="Genome Announc.">
        <title>Genome Sequence of Sporolactobacillus laevolacticus DSM442, an Efficient Polymer-Grade D-Lactate Producer from Agricultural Waste Cottonseed as a Nitrogen Source.</title>
        <authorList>
            <person name="Wang H."/>
            <person name="Wang L."/>
            <person name="Ju J."/>
            <person name="Yu B."/>
            <person name="Ma Y."/>
        </authorList>
    </citation>
    <scope>NUCLEOTIDE SEQUENCE [LARGE SCALE GENOMIC DNA]</scope>
    <source>
        <strain evidence="1 2">DSM 442</strain>
    </source>
</reference>
<dbReference type="PATRIC" id="fig|1395513.3.peg.3041"/>
<proteinExistence type="predicted"/>
<dbReference type="EMBL" id="AWTC01000016">
    <property type="protein sequence ID" value="EST10880.1"/>
    <property type="molecule type" value="Genomic_DNA"/>
</dbReference>
<dbReference type="RefSeq" id="WP_023511220.1">
    <property type="nucleotide sequence ID" value="NZ_AWTC01000016.1"/>
</dbReference>
<comment type="caution">
    <text evidence="1">The sequence shown here is derived from an EMBL/GenBank/DDBJ whole genome shotgun (WGS) entry which is preliminary data.</text>
</comment>
<dbReference type="STRING" id="1395513.P343_14975"/>
<organism evidence="1 2">
    <name type="scientific">Sporolactobacillus laevolacticus DSM 442</name>
    <dbReference type="NCBI Taxonomy" id="1395513"/>
    <lineage>
        <taxon>Bacteria</taxon>
        <taxon>Bacillati</taxon>
        <taxon>Bacillota</taxon>
        <taxon>Bacilli</taxon>
        <taxon>Bacillales</taxon>
        <taxon>Sporolactobacillaceae</taxon>
        <taxon>Sporolactobacillus</taxon>
    </lineage>
</organism>
<accession>V6IUY8</accession>
<keyword evidence="2" id="KW-1185">Reference proteome</keyword>
<dbReference type="Proteomes" id="UP000018296">
    <property type="component" value="Unassembled WGS sequence"/>
</dbReference>